<protein>
    <recommendedName>
        <fullName evidence="4">Proteasome subunit beta</fullName>
    </recommendedName>
</protein>
<dbReference type="CDD" id="cd03760">
    <property type="entry name" value="proteasome_beta_type_4"/>
    <property type="match status" value="1"/>
</dbReference>
<evidence type="ECO:0000313" key="7">
    <source>
        <dbReference type="Proteomes" id="UP000683360"/>
    </source>
</evidence>
<dbReference type="PIRSF" id="PIRSF001213">
    <property type="entry name" value="Psome_endopept_beta"/>
    <property type="match status" value="1"/>
</dbReference>
<dbReference type="InterPro" id="IPR029055">
    <property type="entry name" value="Ntn_hydrolases_N"/>
</dbReference>
<keyword evidence="2 4" id="KW-0647">Proteasome</keyword>
<dbReference type="SMR" id="A0A8S3RB77"/>
<evidence type="ECO:0000256" key="5">
    <source>
        <dbReference type="SAM" id="MobiDB-lite"/>
    </source>
</evidence>
<dbReference type="Gene3D" id="3.60.20.10">
    <property type="entry name" value="Glutamine Phosphoribosylpyrophosphate, subunit 1, domain 1"/>
    <property type="match status" value="1"/>
</dbReference>
<name>A0A8S3RB77_MYTED</name>
<accession>A0A8S3RB77</accession>
<dbReference type="OrthoDB" id="7854943at2759"/>
<reference evidence="6" key="1">
    <citation type="submission" date="2021-03" db="EMBL/GenBank/DDBJ databases">
        <authorList>
            <person name="Bekaert M."/>
        </authorList>
    </citation>
    <scope>NUCLEOTIDE SEQUENCE</scope>
</reference>
<keyword evidence="3 4" id="KW-0539">Nucleus</keyword>
<keyword evidence="1 4" id="KW-0963">Cytoplasm</keyword>
<dbReference type="GO" id="GO:0016787">
    <property type="term" value="F:hydrolase activity"/>
    <property type="evidence" value="ECO:0007669"/>
    <property type="project" value="UniProtKB-KW"/>
</dbReference>
<feature type="region of interest" description="Disordered" evidence="5">
    <location>
        <begin position="1"/>
        <end position="28"/>
    </location>
</feature>
<dbReference type="InterPro" id="IPR016295">
    <property type="entry name" value="Proteasome_beta4"/>
</dbReference>
<comment type="caution">
    <text evidence="6">The sequence shown here is derived from an EMBL/GenBank/DDBJ whole genome shotgun (WGS) entry which is preliminary data.</text>
</comment>
<keyword evidence="7" id="KW-1185">Reference proteome</keyword>
<dbReference type="GO" id="GO:0005634">
    <property type="term" value="C:nucleus"/>
    <property type="evidence" value="ECO:0007669"/>
    <property type="project" value="UniProtKB-SubCell"/>
</dbReference>
<comment type="function">
    <text evidence="4">Non-catalytic component of the proteasome.</text>
</comment>
<dbReference type="PANTHER" id="PTHR32194">
    <property type="entry name" value="METALLOPROTEASE TLDD"/>
    <property type="match status" value="1"/>
</dbReference>
<dbReference type="EMBL" id="CAJPWZ010000887">
    <property type="protein sequence ID" value="CAG2202376.1"/>
    <property type="molecule type" value="Genomic_DNA"/>
</dbReference>
<dbReference type="GO" id="GO:0019774">
    <property type="term" value="C:proteasome core complex, beta-subunit complex"/>
    <property type="evidence" value="ECO:0007669"/>
    <property type="project" value="UniProtKB-UniRule"/>
</dbReference>
<comment type="similarity">
    <text evidence="4">Belongs to the peptidase T1B family.</text>
</comment>
<dbReference type="PANTHER" id="PTHR32194:SF6">
    <property type="entry name" value="PROTEASOME SUBUNIT BETA"/>
    <property type="match status" value="1"/>
</dbReference>
<dbReference type="GO" id="GO:0005737">
    <property type="term" value="C:cytoplasm"/>
    <property type="evidence" value="ECO:0007669"/>
    <property type="project" value="UniProtKB-SubCell"/>
</dbReference>
<dbReference type="SUPFAM" id="SSF56235">
    <property type="entry name" value="N-terminal nucleophile aminohydrolases (Ntn hydrolases)"/>
    <property type="match status" value="1"/>
</dbReference>
<dbReference type="InterPro" id="IPR023333">
    <property type="entry name" value="Proteasome_suB-type"/>
</dbReference>
<proteinExistence type="inferred from homology"/>
<dbReference type="PROSITE" id="PS00854">
    <property type="entry name" value="PROTEASOME_BETA_1"/>
    <property type="match status" value="1"/>
</dbReference>
<dbReference type="InterPro" id="IPR016050">
    <property type="entry name" value="Proteasome_bsu_CS"/>
</dbReference>
<evidence type="ECO:0000256" key="2">
    <source>
        <dbReference type="ARBA" id="ARBA00022942"/>
    </source>
</evidence>
<dbReference type="GO" id="GO:0051603">
    <property type="term" value="P:proteolysis involved in protein catabolic process"/>
    <property type="evidence" value="ECO:0007669"/>
    <property type="project" value="InterPro"/>
</dbReference>
<gene>
    <name evidence="6" type="ORF">MEDL_16952</name>
</gene>
<dbReference type="FunFam" id="3.60.20.10:FF:000014">
    <property type="entry name" value="Proteasome subunit beta type-7"/>
    <property type="match status" value="1"/>
</dbReference>
<dbReference type="PROSITE" id="PS51476">
    <property type="entry name" value="PROTEASOME_BETA_2"/>
    <property type="match status" value="1"/>
</dbReference>
<comment type="subcellular location">
    <subcellularLocation>
        <location evidence="4">Cytoplasm</location>
    </subcellularLocation>
    <subcellularLocation>
        <location evidence="4">Nucleus</location>
    </subcellularLocation>
</comment>
<dbReference type="AlphaFoldDB" id="A0A8S3RB77"/>
<dbReference type="InterPro" id="IPR001353">
    <property type="entry name" value="Proteasome_sua/b"/>
</dbReference>
<organism evidence="6 7">
    <name type="scientific">Mytilus edulis</name>
    <name type="common">Blue mussel</name>
    <dbReference type="NCBI Taxonomy" id="6550"/>
    <lineage>
        <taxon>Eukaryota</taxon>
        <taxon>Metazoa</taxon>
        <taxon>Spiralia</taxon>
        <taxon>Lophotrochozoa</taxon>
        <taxon>Mollusca</taxon>
        <taxon>Bivalvia</taxon>
        <taxon>Autobranchia</taxon>
        <taxon>Pteriomorphia</taxon>
        <taxon>Mytilida</taxon>
        <taxon>Mytiloidea</taxon>
        <taxon>Mytilidae</taxon>
        <taxon>Mytilinae</taxon>
        <taxon>Mytilus</taxon>
    </lineage>
</organism>
<evidence type="ECO:0000256" key="1">
    <source>
        <dbReference type="ARBA" id="ARBA00022490"/>
    </source>
</evidence>
<sequence>MTSESMMSTEFWRNGPSPGSVYNFPGPGQTAMQNQSQIGAAKRTLAPTVTGTSVLGIKFNGGVVIAADMLGSYGLSARYRNLSRVMKVNDSTIIGCGGDYADFQYLQSVIEQRVIDEECLNDGLATHQRGLYSWMTRILYNRRSQFNPLWNVFLVGGLQDGEPFLGFVDKIGVADESPTICTGYGAYIANPLLREAYENNPNMTLEEAQKQIERCMKILYYRDARSINKYEVAIVTKDGCIVKPPVQPETNWEIAHLIKGYE</sequence>
<evidence type="ECO:0000256" key="3">
    <source>
        <dbReference type="ARBA" id="ARBA00023242"/>
    </source>
</evidence>
<evidence type="ECO:0000256" key="4">
    <source>
        <dbReference type="PIRNR" id="PIRNR001213"/>
    </source>
</evidence>
<keyword evidence="6" id="KW-0378">Hydrolase</keyword>
<dbReference type="Proteomes" id="UP000683360">
    <property type="component" value="Unassembled WGS sequence"/>
</dbReference>
<evidence type="ECO:0000313" key="6">
    <source>
        <dbReference type="EMBL" id="CAG2202376.1"/>
    </source>
</evidence>
<dbReference type="Pfam" id="PF00227">
    <property type="entry name" value="Proteasome"/>
    <property type="match status" value="1"/>
</dbReference>